<name>A0A7N2N343_QUELO</name>
<dbReference type="PANTHER" id="PTHR47723">
    <property type="entry name" value="OS05G0353850 PROTEIN"/>
    <property type="match status" value="1"/>
</dbReference>
<evidence type="ECO:0000313" key="2">
    <source>
        <dbReference type="EnsemblPlants" id="QL11p055066:mrna"/>
    </source>
</evidence>
<dbReference type="Pfam" id="PF13456">
    <property type="entry name" value="RVT_3"/>
    <property type="match status" value="1"/>
</dbReference>
<dbReference type="PANTHER" id="PTHR47723:SF24">
    <property type="entry name" value="RNASE H TYPE-1 DOMAIN-CONTAINING PROTEIN"/>
    <property type="match status" value="1"/>
</dbReference>
<dbReference type="Gene3D" id="3.30.420.10">
    <property type="entry name" value="Ribonuclease H-like superfamily/Ribonuclease H"/>
    <property type="match status" value="1"/>
</dbReference>
<dbReference type="Proteomes" id="UP000594261">
    <property type="component" value="Chromosome 11"/>
</dbReference>
<dbReference type="EMBL" id="LRBV02000011">
    <property type="status" value="NOT_ANNOTATED_CDS"/>
    <property type="molecule type" value="Genomic_DNA"/>
</dbReference>
<dbReference type="GO" id="GO:0004523">
    <property type="term" value="F:RNA-DNA hybrid ribonuclease activity"/>
    <property type="evidence" value="ECO:0007669"/>
    <property type="project" value="InterPro"/>
</dbReference>
<proteinExistence type="predicted"/>
<dbReference type="AlphaFoldDB" id="A0A7N2N343"/>
<organism evidence="2 3">
    <name type="scientific">Quercus lobata</name>
    <name type="common">Valley oak</name>
    <dbReference type="NCBI Taxonomy" id="97700"/>
    <lineage>
        <taxon>Eukaryota</taxon>
        <taxon>Viridiplantae</taxon>
        <taxon>Streptophyta</taxon>
        <taxon>Embryophyta</taxon>
        <taxon>Tracheophyta</taxon>
        <taxon>Spermatophyta</taxon>
        <taxon>Magnoliopsida</taxon>
        <taxon>eudicotyledons</taxon>
        <taxon>Gunneridae</taxon>
        <taxon>Pentapetalae</taxon>
        <taxon>rosids</taxon>
        <taxon>fabids</taxon>
        <taxon>Fagales</taxon>
        <taxon>Fagaceae</taxon>
        <taxon>Quercus</taxon>
    </lineage>
</organism>
<dbReference type="InParanoid" id="A0A7N2N343"/>
<dbReference type="InterPro" id="IPR036397">
    <property type="entry name" value="RNaseH_sf"/>
</dbReference>
<protein>
    <recommendedName>
        <fullName evidence="1">RNase H type-1 domain-containing protein</fullName>
    </recommendedName>
</protein>
<keyword evidence="3" id="KW-1185">Reference proteome</keyword>
<feature type="domain" description="RNase H type-1" evidence="1">
    <location>
        <begin position="30"/>
        <end position="71"/>
    </location>
</feature>
<dbReference type="InterPro" id="IPR053151">
    <property type="entry name" value="RNase_H-like"/>
</dbReference>
<evidence type="ECO:0000313" key="3">
    <source>
        <dbReference type="Proteomes" id="UP000594261"/>
    </source>
</evidence>
<dbReference type="GO" id="GO:0003676">
    <property type="term" value="F:nucleic acid binding"/>
    <property type="evidence" value="ECO:0007669"/>
    <property type="project" value="InterPro"/>
</dbReference>
<dbReference type="EnsemblPlants" id="QL11p055066:mrna">
    <property type="protein sequence ID" value="QL11p055066:mrna"/>
    <property type="gene ID" value="QL11p055066"/>
</dbReference>
<sequence>MFKINVDGATSEIDRNSSVGVVIRDAAAETSGYLGHVYQGILSLLSSFSSWKIKHVKREYNRAAHELAQYARMKEESHT</sequence>
<dbReference type="Gramene" id="QL11p055066:mrna">
    <property type="protein sequence ID" value="QL11p055066:mrna"/>
    <property type="gene ID" value="QL11p055066"/>
</dbReference>
<evidence type="ECO:0000259" key="1">
    <source>
        <dbReference type="Pfam" id="PF13456"/>
    </source>
</evidence>
<dbReference type="InterPro" id="IPR002156">
    <property type="entry name" value="RNaseH_domain"/>
</dbReference>
<accession>A0A7N2N343</accession>
<reference evidence="2" key="2">
    <citation type="submission" date="2021-01" db="UniProtKB">
        <authorList>
            <consortium name="EnsemblPlants"/>
        </authorList>
    </citation>
    <scope>IDENTIFICATION</scope>
</reference>
<reference evidence="2 3" key="1">
    <citation type="journal article" date="2016" name="G3 (Bethesda)">
        <title>First Draft Assembly and Annotation of the Genome of a California Endemic Oak Quercus lobata Nee (Fagaceae).</title>
        <authorList>
            <person name="Sork V.L."/>
            <person name="Fitz-Gibbon S.T."/>
            <person name="Puiu D."/>
            <person name="Crepeau M."/>
            <person name="Gugger P.F."/>
            <person name="Sherman R."/>
            <person name="Stevens K."/>
            <person name="Langley C.H."/>
            <person name="Pellegrini M."/>
            <person name="Salzberg S.L."/>
        </authorList>
    </citation>
    <scope>NUCLEOTIDE SEQUENCE [LARGE SCALE GENOMIC DNA]</scope>
    <source>
        <strain evidence="2 3">cv. SW786</strain>
    </source>
</reference>